<keyword evidence="1" id="KW-0472">Membrane</keyword>
<reference evidence="2" key="2">
    <citation type="journal article" date="2021" name="PeerJ">
        <title>Extensive microbial diversity within the chicken gut microbiome revealed by metagenomics and culture.</title>
        <authorList>
            <person name="Gilroy R."/>
            <person name="Ravi A."/>
            <person name="Getino M."/>
            <person name="Pursley I."/>
            <person name="Horton D.L."/>
            <person name="Alikhan N.F."/>
            <person name="Baker D."/>
            <person name="Gharbi K."/>
            <person name="Hall N."/>
            <person name="Watson M."/>
            <person name="Adriaenssens E.M."/>
            <person name="Foster-Nyarko E."/>
            <person name="Jarju S."/>
            <person name="Secka A."/>
            <person name="Antonio M."/>
            <person name="Oren A."/>
            <person name="Chaudhuri R.R."/>
            <person name="La Ragione R."/>
            <person name="Hildebrand F."/>
            <person name="Pallen M.J."/>
        </authorList>
    </citation>
    <scope>NUCLEOTIDE SEQUENCE</scope>
    <source>
        <strain evidence="2">10406</strain>
    </source>
</reference>
<dbReference type="Proteomes" id="UP000886857">
    <property type="component" value="Unassembled WGS sequence"/>
</dbReference>
<dbReference type="EMBL" id="DVOE01000033">
    <property type="protein sequence ID" value="HIU98649.1"/>
    <property type="molecule type" value="Genomic_DNA"/>
</dbReference>
<reference evidence="2" key="1">
    <citation type="submission" date="2020-10" db="EMBL/GenBank/DDBJ databases">
        <authorList>
            <person name="Gilroy R."/>
        </authorList>
    </citation>
    <scope>NUCLEOTIDE SEQUENCE</scope>
    <source>
        <strain evidence="2">10406</strain>
    </source>
</reference>
<gene>
    <name evidence="2" type="ORF">IAC73_02255</name>
</gene>
<keyword evidence="1" id="KW-0812">Transmembrane</keyword>
<dbReference type="AlphaFoldDB" id="A0A9D1N913"/>
<feature type="transmembrane region" description="Helical" evidence="1">
    <location>
        <begin position="20"/>
        <end position="39"/>
    </location>
</feature>
<proteinExistence type="predicted"/>
<accession>A0A9D1N913</accession>
<feature type="transmembrane region" description="Helical" evidence="1">
    <location>
        <begin position="45"/>
        <end position="64"/>
    </location>
</feature>
<keyword evidence="1" id="KW-1133">Transmembrane helix</keyword>
<sequence length="171" mass="18227">MSANYVQSVEVKLPEGARFAQIFGIVLQLLGLGLIAVAVLYSPYAAIAVVALFLAGGAMTWRFYSAARKFDYSASDIRLAVIKTNLVGQSKIIADIRYDMMTAFELFRDAASAGDIVATGVLSDPGVYAATCRGDAGEFRVLFAPDEYLVSLIKDAVSAANRKREGEGGGK</sequence>
<evidence type="ECO:0000256" key="1">
    <source>
        <dbReference type="SAM" id="Phobius"/>
    </source>
</evidence>
<comment type="caution">
    <text evidence="2">The sequence shown here is derived from an EMBL/GenBank/DDBJ whole genome shotgun (WGS) entry which is preliminary data.</text>
</comment>
<evidence type="ECO:0000313" key="3">
    <source>
        <dbReference type="Proteomes" id="UP000886857"/>
    </source>
</evidence>
<organism evidence="2 3">
    <name type="scientific">Candidatus Limadaptatus stercoripullorum</name>
    <dbReference type="NCBI Taxonomy" id="2840846"/>
    <lineage>
        <taxon>Bacteria</taxon>
        <taxon>Bacillati</taxon>
        <taxon>Bacillota</taxon>
        <taxon>Clostridia</taxon>
        <taxon>Eubacteriales</taxon>
        <taxon>Candidatus Limadaptatus</taxon>
    </lineage>
</organism>
<evidence type="ECO:0000313" key="2">
    <source>
        <dbReference type="EMBL" id="HIU98649.1"/>
    </source>
</evidence>
<name>A0A9D1N913_9FIRM</name>
<protein>
    <submittedName>
        <fullName evidence="2">Uncharacterized protein</fullName>
    </submittedName>
</protein>